<sequence length="286" mass="30971">MSDPETVLRGVGATIVVLSGKGGVGKSTTAVQLAFTLRKLGHKVGILDVDLCGPSIPRMLAVEDQDVLTTPQGKWVPVFADKERKLSVVSIAFFLNSKKDAVIWRGPKKNSMIKQLLTAVDWDVDYLIIDTPPGTSDEHLAVMENIRCANVLGAVLVTTPQMLSVDDVTRELTFCRKTQLNVLGIIENMAGYVCPNCSECSNILAWGGGEALAERASLTFLGRVPIEPKLTQCTETGDNFMEKFAQSPVASVYESIVQKLLASGARRDGGGTERSQHCDDSMDIDR</sequence>
<dbReference type="CDD" id="cd02037">
    <property type="entry name" value="Mrp_NBP35"/>
    <property type="match status" value="1"/>
</dbReference>
<dbReference type="InterPro" id="IPR019591">
    <property type="entry name" value="Mrp/NBP35_ATP-bd"/>
</dbReference>
<evidence type="ECO:0000256" key="6">
    <source>
        <dbReference type="ARBA" id="ARBA00022741"/>
    </source>
</evidence>
<dbReference type="PANTHER" id="PTHR23264">
    <property type="entry name" value="NUCLEOTIDE-BINDING PROTEIN NBP35 YEAST -RELATED"/>
    <property type="match status" value="1"/>
</dbReference>
<evidence type="ECO:0000256" key="10">
    <source>
        <dbReference type="ARBA" id="ARBA00053368"/>
    </source>
</evidence>
<dbReference type="GO" id="GO:0005829">
    <property type="term" value="C:cytosol"/>
    <property type="evidence" value="ECO:0007669"/>
    <property type="project" value="TreeGrafter"/>
</dbReference>
<evidence type="ECO:0000256" key="3">
    <source>
        <dbReference type="ARBA" id="ARBA00022485"/>
    </source>
</evidence>
<keyword evidence="9" id="KW-0411">Iron-sulfur</keyword>
<comment type="subunit">
    <text evidence="11">Heterotetramer of 2 NUBP1 and 2 NUBP2 chains. Interacts with KIFC1. Interacts with NUBP1.</text>
</comment>
<evidence type="ECO:0000256" key="8">
    <source>
        <dbReference type="ARBA" id="ARBA00023004"/>
    </source>
</evidence>
<evidence type="ECO:0000256" key="4">
    <source>
        <dbReference type="ARBA" id="ARBA00022490"/>
    </source>
</evidence>
<protein>
    <submittedName>
        <fullName evidence="13">Cytosolic Fe-S cluster assembly factor NUBP2 homolog</fullName>
    </submittedName>
</protein>
<dbReference type="EMBL" id="IACF01001710">
    <property type="protein sequence ID" value="LAB67398.1"/>
    <property type="molecule type" value="mRNA"/>
</dbReference>
<dbReference type="GO" id="GO:0005634">
    <property type="term" value="C:nucleus"/>
    <property type="evidence" value="ECO:0007669"/>
    <property type="project" value="UniProtKB-ARBA"/>
</dbReference>
<evidence type="ECO:0000256" key="9">
    <source>
        <dbReference type="ARBA" id="ARBA00023014"/>
    </source>
</evidence>
<evidence type="ECO:0000256" key="12">
    <source>
        <dbReference type="SAM" id="MobiDB-lite"/>
    </source>
</evidence>
<dbReference type="AlphaFoldDB" id="A0A2P2I041"/>
<keyword evidence="4" id="KW-0963">Cytoplasm</keyword>
<dbReference type="HAMAP" id="MF_02040">
    <property type="entry name" value="Mrp_NBP35"/>
    <property type="match status" value="1"/>
</dbReference>
<evidence type="ECO:0000256" key="7">
    <source>
        <dbReference type="ARBA" id="ARBA00022840"/>
    </source>
</evidence>
<evidence type="ECO:0000256" key="2">
    <source>
        <dbReference type="ARBA" id="ARBA00004430"/>
    </source>
</evidence>
<dbReference type="PANTHER" id="PTHR23264:SF19">
    <property type="entry name" value="CYTOSOLIC FE-S CLUSTER ASSEMBLY FACTOR NUBP2"/>
    <property type="match status" value="1"/>
</dbReference>
<evidence type="ECO:0000256" key="1">
    <source>
        <dbReference type="ARBA" id="ARBA00004114"/>
    </source>
</evidence>
<feature type="region of interest" description="Disordered" evidence="12">
    <location>
        <begin position="266"/>
        <end position="286"/>
    </location>
</feature>
<dbReference type="GO" id="GO:0016226">
    <property type="term" value="P:iron-sulfur cluster assembly"/>
    <property type="evidence" value="ECO:0007669"/>
    <property type="project" value="InterPro"/>
</dbReference>
<dbReference type="GO" id="GO:0051539">
    <property type="term" value="F:4 iron, 4 sulfur cluster binding"/>
    <property type="evidence" value="ECO:0007669"/>
    <property type="project" value="UniProtKB-KW"/>
</dbReference>
<keyword evidence="5" id="KW-0479">Metal-binding</keyword>
<evidence type="ECO:0000256" key="11">
    <source>
        <dbReference type="ARBA" id="ARBA00065349"/>
    </source>
</evidence>
<comment type="subcellular location">
    <subcellularLocation>
        <location evidence="2">Cytoplasm</location>
        <location evidence="2">Cytoskeleton</location>
        <location evidence="2">Cilium axoneme</location>
    </subcellularLocation>
    <subcellularLocation>
        <location evidence="1">Cytoplasm</location>
        <location evidence="1">Cytoskeleton</location>
        <location evidence="1">Microtubule organizing center</location>
        <location evidence="1">Centrosome</location>
        <location evidence="1">Centriole</location>
    </subcellularLocation>
</comment>
<proteinExistence type="evidence at transcript level"/>
<organism evidence="13">
    <name type="scientific">Hirondellea gigas</name>
    <dbReference type="NCBI Taxonomy" id="1518452"/>
    <lineage>
        <taxon>Eukaryota</taxon>
        <taxon>Metazoa</taxon>
        <taxon>Ecdysozoa</taxon>
        <taxon>Arthropoda</taxon>
        <taxon>Crustacea</taxon>
        <taxon>Multicrustacea</taxon>
        <taxon>Malacostraca</taxon>
        <taxon>Eumalacostraca</taxon>
        <taxon>Peracarida</taxon>
        <taxon>Amphipoda</taxon>
        <taxon>Amphilochidea</taxon>
        <taxon>Lysianassida</taxon>
        <taxon>Lysianassidira</taxon>
        <taxon>Lysianassoidea</taxon>
        <taxon>Lysianassidae</taxon>
        <taxon>Hirondellea</taxon>
    </lineage>
</organism>
<dbReference type="GO" id="GO:0005524">
    <property type="term" value="F:ATP binding"/>
    <property type="evidence" value="ECO:0007669"/>
    <property type="project" value="UniProtKB-KW"/>
</dbReference>
<comment type="function">
    <text evidence="10">Component of the cytosolic iron-sulfur (Fe/S) protein assembly (CIA) machinery. Required for maturation of extramitochondrial Fe-S proteins. The NUBP1-NUBP2 heterotetramer forms a Fe-S scaffold complex, mediating the de novo assembly of an Fe-S cluster and its transfer to target apoproteins. Negatively regulates cilium formation and structure.</text>
</comment>
<evidence type="ECO:0000313" key="13">
    <source>
        <dbReference type="EMBL" id="LAB67398.1"/>
    </source>
</evidence>
<keyword evidence="7" id="KW-0067">ATP-binding</keyword>
<dbReference type="FunFam" id="3.40.50.300:FF:000796">
    <property type="entry name" value="Cytosolic Fe-S cluster assembly factor NUBP2"/>
    <property type="match status" value="1"/>
</dbReference>
<dbReference type="InterPro" id="IPR027417">
    <property type="entry name" value="P-loop_NTPase"/>
</dbReference>
<keyword evidence="3" id="KW-0004">4Fe-4S</keyword>
<dbReference type="GO" id="GO:0046872">
    <property type="term" value="F:metal ion binding"/>
    <property type="evidence" value="ECO:0007669"/>
    <property type="project" value="UniProtKB-KW"/>
</dbReference>
<dbReference type="Gene3D" id="3.40.50.300">
    <property type="entry name" value="P-loop containing nucleotide triphosphate hydrolases"/>
    <property type="match status" value="1"/>
</dbReference>
<dbReference type="SUPFAM" id="SSF52540">
    <property type="entry name" value="P-loop containing nucleoside triphosphate hydrolases"/>
    <property type="match status" value="1"/>
</dbReference>
<dbReference type="GO" id="GO:0005814">
    <property type="term" value="C:centriole"/>
    <property type="evidence" value="ECO:0007669"/>
    <property type="project" value="UniProtKB-SubCell"/>
</dbReference>
<keyword evidence="6" id="KW-0547">Nucleotide-binding</keyword>
<dbReference type="GO" id="GO:0005930">
    <property type="term" value="C:axoneme"/>
    <property type="evidence" value="ECO:0007669"/>
    <property type="project" value="UniProtKB-SubCell"/>
</dbReference>
<dbReference type="GO" id="GO:0140663">
    <property type="term" value="F:ATP-dependent FeS chaperone activity"/>
    <property type="evidence" value="ECO:0007669"/>
    <property type="project" value="InterPro"/>
</dbReference>
<dbReference type="InterPro" id="IPR033756">
    <property type="entry name" value="YlxH/NBP35"/>
</dbReference>
<reference evidence="13" key="1">
    <citation type="journal article" date="2018" name="Biosci. Biotechnol. Biochem.">
        <title>Polysaccharide hydrolase of the hadal zone amphipods Hirondellea gigas.</title>
        <authorList>
            <person name="Kobayashi H."/>
            <person name="Nagahama T."/>
            <person name="Arai W."/>
            <person name="Sasagawa Y."/>
            <person name="Umeda M."/>
            <person name="Hayashi T."/>
            <person name="Nikaido I."/>
            <person name="Watanabe H."/>
            <person name="Oguri K."/>
            <person name="Kitazato H."/>
            <person name="Fujioka K."/>
            <person name="Kido Y."/>
            <person name="Takami H."/>
        </authorList>
    </citation>
    <scope>NUCLEOTIDE SEQUENCE</scope>
    <source>
        <tissue evidence="13">Whole body</tissue>
    </source>
</reference>
<keyword evidence="8" id="KW-0408">Iron</keyword>
<name>A0A2P2I041_9CRUS</name>
<evidence type="ECO:0000256" key="5">
    <source>
        <dbReference type="ARBA" id="ARBA00022723"/>
    </source>
</evidence>
<dbReference type="Pfam" id="PF10609">
    <property type="entry name" value="ParA"/>
    <property type="match status" value="1"/>
</dbReference>
<accession>A0A2P2I041</accession>